<reference evidence="2" key="1">
    <citation type="journal article" date="2014" name="Nat. Commun.">
        <title>The emerging biofuel crop Camelina sativa retains a highly undifferentiated hexaploid genome structure.</title>
        <authorList>
            <person name="Kagale S."/>
            <person name="Koh C."/>
            <person name="Nixon J."/>
            <person name="Bollina V."/>
            <person name="Clarke W.E."/>
            <person name="Tuteja R."/>
            <person name="Spillane C."/>
            <person name="Robinson S.J."/>
            <person name="Links M.G."/>
            <person name="Clarke C."/>
            <person name="Higgins E.E."/>
            <person name="Huebert T."/>
            <person name="Sharpe A.G."/>
            <person name="Parkin I.A."/>
        </authorList>
    </citation>
    <scope>NUCLEOTIDE SEQUENCE [LARGE SCALE GENOMIC DNA]</scope>
    <source>
        <strain evidence="2">cv. DH55</strain>
    </source>
</reference>
<dbReference type="PROSITE" id="PS50181">
    <property type="entry name" value="FBOX"/>
    <property type="match status" value="1"/>
</dbReference>
<dbReference type="PANTHER" id="PTHR24414:SF184">
    <property type="entry name" value="GALACTOSE OXIDASE_KELCH REPEAT SUPERFAMILY PROTEIN"/>
    <property type="match status" value="1"/>
</dbReference>
<evidence type="ECO:0000313" key="3">
    <source>
        <dbReference type="RefSeq" id="XP_010431362.2"/>
    </source>
</evidence>
<dbReference type="PANTHER" id="PTHR24414">
    <property type="entry name" value="F-BOX/KELCH-REPEAT PROTEIN SKIP4"/>
    <property type="match status" value="1"/>
</dbReference>
<dbReference type="InterPro" id="IPR057499">
    <property type="entry name" value="Kelch_FKB95"/>
</dbReference>
<reference evidence="3" key="2">
    <citation type="submission" date="2025-08" db="UniProtKB">
        <authorList>
            <consortium name="RefSeq"/>
        </authorList>
    </citation>
    <scope>IDENTIFICATION</scope>
    <source>
        <tissue evidence="3">Leaf</tissue>
    </source>
</reference>
<protein>
    <submittedName>
        <fullName evidence="3">F-box/kelch-repeat protein At4g39550-like</fullName>
    </submittedName>
</protein>
<dbReference type="SUPFAM" id="SSF81383">
    <property type="entry name" value="F-box domain"/>
    <property type="match status" value="1"/>
</dbReference>
<dbReference type="Pfam" id="PF00646">
    <property type="entry name" value="F-box"/>
    <property type="match status" value="1"/>
</dbReference>
<dbReference type="SMART" id="SM00256">
    <property type="entry name" value="FBOX"/>
    <property type="match status" value="1"/>
</dbReference>
<dbReference type="Gene3D" id="2.120.10.80">
    <property type="entry name" value="Kelch-type beta propeller"/>
    <property type="match status" value="1"/>
</dbReference>
<accession>A0ABM0TTX9</accession>
<name>A0ABM0TTX9_CAMSA</name>
<evidence type="ECO:0000259" key="1">
    <source>
        <dbReference type="PROSITE" id="PS50181"/>
    </source>
</evidence>
<dbReference type="InterPro" id="IPR050354">
    <property type="entry name" value="F-box/kelch-repeat_ARATH"/>
</dbReference>
<dbReference type="GeneID" id="104715669"/>
<dbReference type="Proteomes" id="UP000694864">
    <property type="component" value="Chromosome 9"/>
</dbReference>
<dbReference type="InterPro" id="IPR036047">
    <property type="entry name" value="F-box-like_dom_sf"/>
</dbReference>
<gene>
    <name evidence="3" type="primary">LOC104715669</name>
</gene>
<dbReference type="Pfam" id="PF25210">
    <property type="entry name" value="Kelch_FKB95"/>
    <property type="match status" value="1"/>
</dbReference>
<keyword evidence="2" id="KW-1185">Reference proteome</keyword>
<sequence length="384" mass="43847">MLCREKKMMSTKKPSLTNPAPSLLSLPDDLLLSCFARISRLYYPTLSGVSKRFRSILSSSELYETRSFLGRTESVLYVCFQFNPGPNTRWFTLCAKPDQTLSKKKKNKKKSSGYVLAALPILNSPPAHSTTFAVVGSDIYNIGASTFKAPLSKVSILDCRSHRWLEGPSMQVERYWSVANVLDDKIYVAGGSDDYDASNWMEVFDPKTQTWEAKFNTLRERCARYVSKSAVIDDEIYMYRFCGVAYKPKEDRWKALNMGDLDRGWVESPYYVIDNILYCYHAINGMMKWYYSKERYWIPLKGLQGLSMCTDQSSVHLASHGGKMVVVWNNYMTYGSSEDKKIWCAVIALERRNSGDIWGKVEWHDVVLTVPISYEIVSALSATL</sequence>
<dbReference type="InterPro" id="IPR015915">
    <property type="entry name" value="Kelch-typ_b-propeller"/>
</dbReference>
<dbReference type="InterPro" id="IPR001810">
    <property type="entry name" value="F-box_dom"/>
</dbReference>
<dbReference type="SUPFAM" id="SSF117281">
    <property type="entry name" value="Kelch motif"/>
    <property type="match status" value="1"/>
</dbReference>
<feature type="domain" description="F-box" evidence="1">
    <location>
        <begin position="20"/>
        <end position="66"/>
    </location>
</feature>
<evidence type="ECO:0000313" key="2">
    <source>
        <dbReference type="Proteomes" id="UP000694864"/>
    </source>
</evidence>
<proteinExistence type="predicted"/>
<organism evidence="2 3">
    <name type="scientific">Camelina sativa</name>
    <name type="common">False flax</name>
    <name type="synonym">Myagrum sativum</name>
    <dbReference type="NCBI Taxonomy" id="90675"/>
    <lineage>
        <taxon>Eukaryota</taxon>
        <taxon>Viridiplantae</taxon>
        <taxon>Streptophyta</taxon>
        <taxon>Embryophyta</taxon>
        <taxon>Tracheophyta</taxon>
        <taxon>Spermatophyta</taxon>
        <taxon>Magnoliopsida</taxon>
        <taxon>eudicotyledons</taxon>
        <taxon>Gunneridae</taxon>
        <taxon>Pentapetalae</taxon>
        <taxon>rosids</taxon>
        <taxon>malvids</taxon>
        <taxon>Brassicales</taxon>
        <taxon>Brassicaceae</taxon>
        <taxon>Camelineae</taxon>
        <taxon>Camelina</taxon>
    </lineage>
</organism>
<dbReference type="RefSeq" id="XP_010431362.2">
    <property type="nucleotide sequence ID" value="XM_010433060.2"/>
</dbReference>